<name>A0A8H7Z0S2_AJECA</name>
<feature type="compositionally biased region" description="Basic and acidic residues" evidence="7">
    <location>
        <begin position="254"/>
        <end position="282"/>
    </location>
</feature>
<organism evidence="9 10">
    <name type="scientific">Ajellomyces capsulatus</name>
    <name type="common">Darling's disease fungus</name>
    <name type="synonym">Histoplasma capsulatum</name>
    <dbReference type="NCBI Taxonomy" id="5037"/>
    <lineage>
        <taxon>Eukaryota</taxon>
        <taxon>Fungi</taxon>
        <taxon>Dikarya</taxon>
        <taxon>Ascomycota</taxon>
        <taxon>Pezizomycotina</taxon>
        <taxon>Eurotiomycetes</taxon>
        <taxon>Eurotiomycetidae</taxon>
        <taxon>Onygenales</taxon>
        <taxon>Ajellomycetaceae</taxon>
        <taxon>Histoplasma</taxon>
    </lineage>
</organism>
<feature type="region of interest" description="Disordered" evidence="7">
    <location>
        <begin position="752"/>
        <end position="792"/>
    </location>
</feature>
<evidence type="ECO:0000256" key="6">
    <source>
        <dbReference type="ARBA" id="ARBA00023136"/>
    </source>
</evidence>
<keyword evidence="4 8" id="KW-0812">Transmembrane</keyword>
<feature type="transmembrane region" description="Helical" evidence="8">
    <location>
        <begin position="104"/>
        <end position="124"/>
    </location>
</feature>
<proteinExistence type="inferred from homology"/>
<keyword evidence="6 8" id="KW-0472">Membrane</keyword>
<feature type="transmembrane region" description="Helical" evidence="8">
    <location>
        <begin position="305"/>
        <end position="323"/>
    </location>
</feature>
<evidence type="ECO:0000256" key="1">
    <source>
        <dbReference type="ARBA" id="ARBA00004141"/>
    </source>
</evidence>
<dbReference type="EMBL" id="JAEVHI010000002">
    <property type="protein sequence ID" value="KAG5299068.1"/>
    <property type="molecule type" value="Genomic_DNA"/>
</dbReference>
<feature type="transmembrane region" description="Helical" evidence="8">
    <location>
        <begin position="600"/>
        <end position="621"/>
    </location>
</feature>
<feature type="transmembrane region" description="Helical" evidence="8">
    <location>
        <begin position="363"/>
        <end position="380"/>
    </location>
</feature>
<dbReference type="Proteomes" id="UP000670092">
    <property type="component" value="Unassembled WGS sequence"/>
</dbReference>
<comment type="caution">
    <text evidence="9">The sequence shown here is derived from an EMBL/GenBank/DDBJ whole genome shotgun (WGS) entry which is preliminary data.</text>
</comment>
<dbReference type="AlphaFoldDB" id="A0A8H7Z0S2"/>
<evidence type="ECO:0000256" key="2">
    <source>
        <dbReference type="ARBA" id="ARBA00008807"/>
    </source>
</evidence>
<keyword evidence="5 8" id="KW-1133">Transmembrane helix</keyword>
<keyword evidence="3" id="KW-0813">Transport</keyword>
<gene>
    <name evidence="9" type="ORF">I7I52_09251</name>
</gene>
<feature type="transmembrane region" description="Helical" evidence="8">
    <location>
        <begin position="655"/>
        <end position="675"/>
    </location>
</feature>
<reference evidence="9 10" key="1">
    <citation type="submission" date="2021-01" db="EMBL/GenBank/DDBJ databases">
        <title>Chromosome-level genome assembly of a human fungal pathogen reveals clustering of transcriptionally co-regulated genes.</title>
        <authorList>
            <person name="Voorhies M."/>
            <person name="Cohen S."/>
            <person name="Shea T.P."/>
            <person name="Petrus S."/>
            <person name="Munoz J.F."/>
            <person name="Poplawski S."/>
            <person name="Goldman W.E."/>
            <person name="Michael T."/>
            <person name="Cuomo C.A."/>
            <person name="Sil A."/>
            <person name="Beyhan S."/>
        </authorList>
    </citation>
    <scope>NUCLEOTIDE SEQUENCE [LARGE SCALE GENOMIC DNA]</scope>
    <source>
        <strain evidence="9 10">G184AR</strain>
    </source>
</reference>
<dbReference type="Pfam" id="PF03169">
    <property type="entry name" value="OPT"/>
    <property type="match status" value="1"/>
</dbReference>
<feature type="transmembrane region" description="Helical" evidence="8">
    <location>
        <begin position="400"/>
        <end position="422"/>
    </location>
</feature>
<accession>A0A8H7Z0S2</accession>
<dbReference type="GO" id="GO:0000329">
    <property type="term" value="C:fungal-type vacuole membrane"/>
    <property type="evidence" value="ECO:0007669"/>
    <property type="project" value="TreeGrafter"/>
</dbReference>
<feature type="transmembrane region" description="Helical" evidence="8">
    <location>
        <begin position="507"/>
        <end position="528"/>
    </location>
</feature>
<evidence type="ECO:0000256" key="4">
    <source>
        <dbReference type="ARBA" id="ARBA00022692"/>
    </source>
</evidence>
<feature type="region of interest" description="Disordered" evidence="7">
    <location>
        <begin position="1"/>
        <end position="68"/>
    </location>
</feature>
<evidence type="ECO:0000313" key="9">
    <source>
        <dbReference type="EMBL" id="KAG5299068.1"/>
    </source>
</evidence>
<dbReference type="VEuPathDB" id="FungiDB:I7I52_09251"/>
<dbReference type="InterPro" id="IPR045035">
    <property type="entry name" value="YSL-like"/>
</dbReference>
<evidence type="ECO:0000256" key="5">
    <source>
        <dbReference type="ARBA" id="ARBA00022989"/>
    </source>
</evidence>
<dbReference type="PANTHER" id="PTHR31645">
    <property type="entry name" value="OLIGOPEPTIDE TRANSPORTER YGL114W-RELATED"/>
    <property type="match status" value="1"/>
</dbReference>
<dbReference type="PANTHER" id="PTHR31645:SF0">
    <property type="entry name" value="OLIGOPEPTIDE TRANSPORTER YGL114W-RELATED"/>
    <property type="match status" value="1"/>
</dbReference>
<evidence type="ECO:0000256" key="3">
    <source>
        <dbReference type="ARBA" id="ARBA00022448"/>
    </source>
</evidence>
<evidence type="ECO:0000256" key="7">
    <source>
        <dbReference type="SAM" id="MobiDB-lite"/>
    </source>
</evidence>
<feature type="transmembrane region" description="Helical" evidence="8">
    <location>
        <begin position="482"/>
        <end position="501"/>
    </location>
</feature>
<protein>
    <submittedName>
        <fullName evidence="9">Oligonucleotide transporter</fullName>
    </submittedName>
</protein>
<feature type="compositionally biased region" description="Basic and acidic residues" evidence="7">
    <location>
        <begin position="31"/>
        <end position="57"/>
    </location>
</feature>
<feature type="transmembrane region" description="Helical" evidence="8">
    <location>
        <begin position="136"/>
        <end position="159"/>
    </location>
</feature>
<feature type="transmembrane region" description="Helical" evidence="8">
    <location>
        <begin position="710"/>
        <end position="726"/>
    </location>
</feature>
<feature type="compositionally biased region" description="Basic and acidic residues" evidence="7">
    <location>
        <begin position="777"/>
        <end position="792"/>
    </location>
</feature>
<feature type="transmembrane region" description="Helical" evidence="8">
    <location>
        <begin position="193"/>
        <end position="211"/>
    </location>
</feature>
<dbReference type="NCBIfam" id="TIGR00728">
    <property type="entry name" value="OPT_sfam"/>
    <property type="match status" value="1"/>
</dbReference>
<feature type="transmembrane region" description="Helical" evidence="8">
    <location>
        <begin position="76"/>
        <end position="98"/>
    </location>
</feature>
<feature type="region of interest" description="Disordered" evidence="7">
    <location>
        <begin position="243"/>
        <end position="289"/>
    </location>
</feature>
<dbReference type="GO" id="GO:0035673">
    <property type="term" value="F:oligopeptide transmembrane transporter activity"/>
    <property type="evidence" value="ECO:0007669"/>
    <property type="project" value="InterPro"/>
</dbReference>
<comment type="similarity">
    <text evidence="2">Belongs to the oligopeptide OPT transporter family.</text>
</comment>
<evidence type="ECO:0000313" key="10">
    <source>
        <dbReference type="Proteomes" id="UP000670092"/>
    </source>
</evidence>
<dbReference type="OrthoDB" id="627262at2759"/>
<sequence length="828" mass="89263">MSGPALSDHEHPESHSSQSQFLGLRSSSYRSETHMEQDSNHEDADPTYHDQRDHGQFPHDSGADGLRNTRTSAQSFTARSLLMGLAIGTLITFSNTYFGLQTGWISTMAMPSSLIGFAAFKALSRHLSFPFTPIENVLIQTVAGAVGSMPLGCGFVGVIPSMEFLLRDGPDGERGADDGQGEGGPLKLPFGKLVVWSLGVCLFGVVFAVPLRKEVIIREKLKFPSGTATALMIRVLHGGGQTEEKGETVGITGEWRRRSRPDSGNEQERTTLLAREEREDPSHSISRLAHAERDGRKDWKAKIKLLTYAFGISASYTLASYFIPQLRDLPIFGFSLASHWLWTLNLSPAYIGQGIIMGPSTSLHMLAGAILGWGILSPLAKHRGWAPGPVDSWEDGSKAWIVWVSLAIMLADSIINLGWLILRPFTTYGPLLLHTITRKDFWVGCFRPSRGRNSYTAILPPHDKVSDKEDAPPSELVSTSTVLILLPLTLVLNVICMHVSFGNLITPALAILATLLALLLSVMGVRALGETDLNPVSGISKLTQLIFALATPASSHTRRTAVVTNLLAGAVSEAGALQAGDMMQDLKTGHLLGASPKAQFYGQLIGSLFGAVASAAVYKLYITVYDVPGPMFQVPTAYVWIFTARLVTGQGLPEMAWQTATIAGVVFAVITVVRIMGAKHGKDGASAPWRPWIPGGIAVAVGMYNVPSFTLARAIGGVIVLWWGWVERRQQEQPRSQRWWWRWGWWSSGNGAVDDDDGDDTNALPSGIQRSSAVKSNDGKQRVGKGIGRDGDSDGGSTVVILASGLILGEGVVSIINLALASAGVPHL</sequence>
<comment type="subcellular location">
    <subcellularLocation>
        <location evidence="1">Membrane</location>
        <topology evidence="1">Multi-pass membrane protein</topology>
    </subcellularLocation>
</comment>
<evidence type="ECO:0000256" key="8">
    <source>
        <dbReference type="SAM" id="Phobius"/>
    </source>
</evidence>
<dbReference type="InterPro" id="IPR004813">
    <property type="entry name" value="OPT"/>
</dbReference>